<organism evidence="2 3">
    <name type="scientific">Lolium multiflorum</name>
    <name type="common">Italian ryegrass</name>
    <name type="synonym">Lolium perenne subsp. multiflorum</name>
    <dbReference type="NCBI Taxonomy" id="4521"/>
    <lineage>
        <taxon>Eukaryota</taxon>
        <taxon>Viridiplantae</taxon>
        <taxon>Streptophyta</taxon>
        <taxon>Embryophyta</taxon>
        <taxon>Tracheophyta</taxon>
        <taxon>Spermatophyta</taxon>
        <taxon>Magnoliopsida</taxon>
        <taxon>Liliopsida</taxon>
        <taxon>Poales</taxon>
        <taxon>Poaceae</taxon>
        <taxon>BOP clade</taxon>
        <taxon>Pooideae</taxon>
        <taxon>Poodae</taxon>
        <taxon>Poeae</taxon>
        <taxon>Poeae Chloroplast Group 2 (Poeae type)</taxon>
        <taxon>Loliodinae</taxon>
        <taxon>Loliinae</taxon>
        <taxon>Lolium</taxon>
    </lineage>
</organism>
<dbReference type="Proteomes" id="UP001231189">
    <property type="component" value="Unassembled WGS sequence"/>
</dbReference>
<feature type="compositionally biased region" description="Acidic residues" evidence="1">
    <location>
        <begin position="95"/>
        <end position="107"/>
    </location>
</feature>
<reference evidence="2" key="1">
    <citation type="submission" date="2023-07" db="EMBL/GenBank/DDBJ databases">
        <title>A chromosome-level genome assembly of Lolium multiflorum.</title>
        <authorList>
            <person name="Chen Y."/>
            <person name="Copetti D."/>
            <person name="Kolliker R."/>
            <person name="Studer B."/>
        </authorList>
    </citation>
    <scope>NUCLEOTIDE SEQUENCE</scope>
    <source>
        <strain evidence="2">02402/16</strain>
        <tissue evidence="2">Leaf</tissue>
    </source>
</reference>
<proteinExistence type="predicted"/>
<sequence length="344" mass="38507">MTTDTAGMPRPKTVAGATANLTAYLINQRPEGSMAQAHRGALESLAILGDNLVPRKEKTTLQVSGSKHHARDARDEITQSRIDKARRRRAAREEYDSDSLDESQDNDGELRGADCLSYKIREAMPPKKFKPTPTDAAKYDGQQEPSNAMLAALPKGFSASLAKRPAEGFHLQPPLPLGHWRLPLVHRRLPPVAAEWDPNEEVSYNCPTNPYDTCMEDPWNEVFGSDVGSDEEEDHTKARQVLRRLQVGQFTCYFAKGVYKCPFCTRRLGDTDFNCLLTHAEDIGRTFPKFGAAVNVYSFRAKHKALGIHLRNFQRVEIAAGRMPPIKPKVPKIKGQGSKNWRRS</sequence>
<name>A0AAD8W6Q9_LOLMU</name>
<gene>
    <name evidence="2" type="ORF">QYE76_060617</name>
</gene>
<protein>
    <submittedName>
        <fullName evidence="2">Uncharacterized protein</fullName>
    </submittedName>
</protein>
<accession>A0AAD8W6Q9</accession>
<dbReference type="EMBL" id="JAUUTY010000004">
    <property type="protein sequence ID" value="KAK1642812.1"/>
    <property type="molecule type" value="Genomic_DNA"/>
</dbReference>
<keyword evidence="3" id="KW-1185">Reference proteome</keyword>
<evidence type="ECO:0000313" key="3">
    <source>
        <dbReference type="Proteomes" id="UP001231189"/>
    </source>
</evidence>
<evidence type="ECO:0000256" key="1">
    <source>
        <dbReference type="SAM" id="MobiDB-lite"/>
    </source>
</evidence>
<feature type="compositionally biased region" description="Basic and acidic residues" evidence="1">
    <location>
        <begin position="72"/>
        <end position="83"/>
    </location>
</feature>
<evidence type="ECO:0000313" key="2">
    <source>
        <dbReference type="EMBL" id="KAK1642812.1"/>
    </source>
</evidence>
<feature type="region of interest" description="Disordered" evidence="1">
    <location>
        <begin position="59"/>
        <end position="111"/>
    </location>
</feature>
<dbReference type="AlphaFoldDB" id="A0AAD8W6Q9"/>
<comment type="caution">
    <text evidence="2">The sequence shown here is derived from an EMBL/GenBank/DDBJ whole genome shotgun (WGS) entry which is preliminary data.</text>
</comment>